<protein>
    <submittedName>
        <fullName evidence="1">Uncharacterized protein</fullName>
    </submittedName>
</protein>
<keyword evidence="2" id="KW-1185">Reference proteome</keyword>
<sequence>MSANDDVVIGKLKLKGKGLDDKAGGIRRKKKHDKSYESRFVAVDFIVITDSGVSRWMDCRLHRFIELGSSVSDLFRLGKCCYKL</sequence>
<name>A0ACB9LX61_BAUVA</name>
<dbReference type="EMBL" id="CM039435">
    <property type="protein sequence ID" value="KAI4316236.1"/>
    <property type="molecule type" value="Genomic_DNA"/>
</dbReference>
<evidence type="ECO:0000313" key="2">
    <source>
        <dbReference type="Proteomes" id="UP000828941"/>
    </source>
</evidence>
<gene>
    <name evidence="1" type="ORF">L6164_024235</name>
</gene>
<dbReference type="Proteomes" id="UP000828941">
    <property type="component" value="Chromosome 10"/>
</dbReference>
<evidence type="ECO:0000313" key="1">
    <source>
        <dbReference type="EMBL" id="KAI4316236.1"/>
    </source>
</evidence>
<organism evidence="1 2">
    <name type="scientific">Bauhinia variegata</name>
    <name type="common">Purple orchid tree</name>
    <name type="synonym">Phanera variegata</name>
    <dbReference type="NCBI Taxonomy" id="167791"/>
    <lineage>
        <taxon>Eukaryota</taxon>
        <taxon>Viridiplantae</taxon>
        <taxon>Streptophyta</taxon>
        <taxon>Embryophyta</taxon>
        <taxon>Tracheophyta</taxon>
        <taxon>Spermatophyta</taxon>
        <taxon>Magnoliopsida</taxon>
        <taxon>eudicotyledons</taxon>
        <taxon>Gunneridae</taxon>
        <taxon>Pentapetalae</taxon>
        <taxon>rosids</taxon>
        <taxon>fabids</taxon>
        <taxon>Fabales</taxon>
        <taxon>Fabaceae</taxon>
        <taxon>Cercidoideae</taxon>
        <taxon>Cercideae</taxon>
        <taxon>Bauhiniinae</taxon>
        <taxon>Bauhinia</taxon>
    </lineage>
</organism>
<comment type="caution">
    <text evidence="1">The sequence shown here is derived from an EMBL/GenBank/DDBJ whole genome shotgun (WGS) entry which is preliminary data.</text>
</comment>
<proteinExistence type="predicted"/>
<reference evidence="1 2" key="1">
    <citation type="journal article" date="2022" name="DNA Res.">
        <title>Chromosomal-level genome assembly of the orchid tree Bauhinia variegata (Leguminosae; Cercidoideae) supports the allotetraploid origin hypothesis of Bauhinia.</title>
        <authorList>
            <person name="Zhong Y."/>
            <person name="Chen Y."/>
            <person name="Zheng D."/>
            <person name="Pang J."/>
            <person name="Liu Y."/>
            <person name="Luo S."/>
            <person name="Meng S."/>
            <person name="Qian L."/>
            <person name="Wei D."/>
            <person name="Dai S."/>
            <person name="Zhou R."/>
        </authorList>
    </citation>
    <scope>NUCLEOTIDE SEQUENCE [LARGE SCALE GENOMIC DNA]</scope>
    <source>
        <strain evidence="1">BV-YZ2020</strain>
    </source>
</reference>
<accession>A0ACB9LX61</accession>